<name>E6PLB9_9ZZZZ</name>
<comment type="caution">
    <text evidence="2">The sequence shown here is derived from an EMBL/GenBank/DDBJ whole genome shotgun (WGS) entry which is preliminary data.</text>
</comment>
<evidence type="ECO:0000313" key="2">
    <source>
        <dbReference type="EMBL" id="CBH95720.1"/>
    </source>
</evidence>
<dbReference type="PANTHER" id="PTHR41521:SF4">
    <property type="entry name" value="BLR0684 PROTEIN"/>
    <property type="match status" value="1"/>
</dbReference>
<accession>E6PLB9</accession>
<reference evidence="2" key="1">
    <citation type="submission" date="2009-10" db="EMBL/GenBank/DDBJ databases">
        <title>Diversity of trophic interactions inside an arsenic-rich microbial ecosystem.</title>
        <authorList>
            <person name="Bertin P.N."/>
            <person name="Heinrich-Salmeron A."/>
            <person name="Pelletier E."/>
            <person name="Goulhen-Chollet F."/>
            <person name="Arsene-Ploetze F."/>
            <person name="Gallien S."/>
            <person name="Calteau A."/>
            <person name="Vallenet D."/>
            <person name="Casiot C."/>
            <person name="Chane-Woon-Ming B."/>
            <person name="Giloteaux L."/>
            <person name="Barakat M."/>
            <person name="Bonnefoy V."/>
            <person name="Bruneel O."/>
            <person name="Chandler M."/>
            <person name="Cleiss J."/>
            <person name="Duran R."/>
            <person name="Elbaz-Poulichet F."/>
            <person name="Fonknechten N."/>
            <person name="Lauga B."/>
            <person name="Mornico D."/>
            <person name="Ortet P."/>
            <person name="Schaeffer C."/>
            <person name="Siguier P."/>
            <person name="Alexander Thil Smith A."/>
            <person name="Van Dorsselaer A."/>
            <person name="Weissenbach J."/>
            <person name="Medigue C."/>
            <person name="Le Paslier D."/>
        </authorList>
    </citation>
    <scope>NUCLEOTIDE SEQUENCE</scope>
</reference>
<dbReference type="SUPFAM" id="SSF54909">
    <property type="entry name" value="Dimeric alpha+beta barrel"/>
    <property type="match status" value="1"/>
</dbReference>
<proteinExistence type="predicted"/>
<protein>
    <recommendedName>
        <fullName evidence="1">DUF1330 domain-containing protein</fullName>
    </recommendedName>
</protein>
<organism evidence="2">
    <name type="scientific">mine drainage metagenome</name>
    <dbReference type="NCBI Taxonomy" id="410659"/>
    <lineage>
        <taxon>unclassified sequences</taxon>
        <taxon>metagenomes</taxon>
        <taxon>ecological metagenomes</taxon>
    </lineage>
</organism>
<dbReference type="PANTHER" id="PTHR41521">
    <property type="match status" value="1"/>
</dbReference>
<dbReference type="InterPro" id="IPR011008">
    <property type="entry name" value="Dimeric_a/b-barrel"/>
</dbReference>
<gene>
    <name evidence="2" type="ORF">CARN2_1987</name>
</gene>
<evidence type="ECO:0000259" key="1">
    <source>
        <dbReference type="Pfam" id="PF07045"/>
    </source>
</evidence>
<dbReference type="EMBL" id="CABM01000011">
    <property type="protein sequence ID" value="CBH95720.1"/>
    <property type="molecule type" value="Genomic_DNA"/>
</dbReference>
<dbReference type="InterPro" id="IPR010753">
    <property type="entry name" value="DUF1330"/>
</dbReference>
<feature type="domain" description="DUF1330" evidence="1">
    <location>
        <begin position="3"/>
        <end position="95"/>
    </location>
</feature>
<dbReference type="Pfam" id="PF07045">
    <property type="entry name" value="DUF1330"/>
    <property type="match status" value="1"/>
</dbReference>
<dbReference type="Gene3D" id="3.30.70.100">
    <property type="match status" value="1"/>
</dbReference>
<dbReference type="AlphaFoldDB" id="E6PLB9"/>
<sequence>MAAYIYADIDITDPAAYETYRQQVPALIAAHGGRYLVRGGAVEVLEGDHVPRRQVILEFPDMAHLQAFYTSPQYKTLIAIRQGASLGSLLAIEGV</sequence>